<evidence type="ECO:0008006" key="4">
    <source>
        <dbReference type="Google" id="ProtNLM"/>
    </source>
</evidence>
<feature type="region of interest" description="Disordered" evidence="1">
    <location>
        <begin position="737"/>
        <end position="756"/>
    </location>
</feature>
<feature type="compositionally biased region" description="Acidic residues" evidence="1">
    <location>
        <begin position="481"/>
        <end position="500"/>
    </location>
</feature>
<dbReference type="GeneID" id="92184229"/>
<name>A0AAW0YSR9_9TREE</name>
<dbReference type="EMBL" id="JBCAWK010000015">
    <property type="protein sequence ID" value="KAK8843316.1"/>
    <property type="molecule type" value="Genomic_DNA"/>
</dbReference>
<proteinExistence type="predicted"/>
<feature type="compositionally biased region" description="Basic and acidic residues" evidence="1">
    <location>
        <begin position="348"/>
        <end position="360"/>
    </location>
</feature>
<feature type="compositionally biased region" description="Basic and acidic residues" evidence="1">
    <location>
        <begin position="896"/>
        <end position="910"/>
    </location>
</feature>
<feature type="compositionally biased region" description="Low complexity" evidence="1">
    <location>
        <begin position="168"/>
        <end position="192"/>
    </location>
</feature>
<sequence length="1073" mass="120791">MAGESVPPAGCNVQWTESTMKRLLKIMKAHKRYRYVLFPSLGLPRRREVQKWAVLRDLLIQLLAEDKFNSSWLRDAKKRGLVVHSQERGWDSTDEWTSETNNPLRHKLERLRSNYNRHKVEFGKWKSLDEMPEEKREQLQSLSPWHFKIKKLEKKYFRAAAEFTRTFPSPLLSRSPSPLRPTRLSASPSSPRYRTVELHVPDAFPSLTGLENEMNDFEDARGDTDYSEDDQATDTDHRSKALRSSSTPGDQSSMARALQLRLPSIVDPNMEEDSNNSSSNGESNNNRGIALAKGDEDSGAENVGGQRADCQAYGEDEGQESESDIEEQAERRDENNDDDDYEVIGVKIAHEHKISVEDRPTGPNSAESEIVEARSPQEKHSTLLSVLCTPEPEEKTAMSRSSTPPHPRPRWKISTSPAKPSNTPAGTDSTADYRTVRVAGGWNRRRNKYDEQGHDGGVGETAQVTESDTLHNVDGRITSPTEDDCEEVDELEDDEETEEEIEEIEGIEDMKDYGGDVDNRVDVDQEKGTVAPIDEEEMVSHRSIDMMSSTHGDFRGENKILPLPQLSLASSPQSEPRCDDPTFESIATGPSISTSHRRFSDLISPSPSPIMFDAKDLWDEIDPALRDPFALPSGLGDTPLIVLPSHGVDHAMSGVDEVARVGLNLSYATWFNEVDTAQAIRPGSCDDTAMTSATGGDEISNDCVVTTEYNDKRRTRRKRKKQRVRFAAETSAVVEARPSAEYRKKNDKEDNRPQSSDAMSMVDLLKNHRICVAANAGRVQVTEMIKVACGSSKSRARQRVTDVEALERVPNEFKRIIVIDNEDMNAVDVEHGIHRMTVPQFTRYLESLRRSSSTTLSTTVTNTVSRDNESGRAPSDGNLVTSRTVQRKKRKMSAGRSEKIRATPDSDRPTGEPGALFSRVDPLMKNSIAKDLRRARITRLADLDSSDLNLEQQLQIDLQRPHWQVQVEEAFRKLRMEWFHKAYQVLYGASQSQSVVLSNYQVLKGSSQTPKCFTEPISLFQGTPPRRIVILDRKTDENALHLVALKRFNPVLMTEMEFLMRFDTKHVKAGLVE</sequence>
<feature type="compositionally biased region" description="Basic and acidic residues" evidence="1">
    <location>
        <begin position="371"/>
        <end position="381"/>
    </location>
</feature>
<feature type="compositionally biased region" description="Low complexity" evidence="1">
    <location>
        <begin position="275"/>
        <end position="286"/>
    </location>
</feature>
<feature type="compositionally biased region" description="Basic and acidic residues" evidence="1">
    <location>
        <begin position="738"/>
        <end position="752"/>
    </location>
</feature>
<dbReference type="KEGG" id="kne:92184229"/>
<reference evidence="2 3" key="1">
    <citation type="journal article" date="2024" name="bioRxiv">
        <title>Comparative genomics of Cryptococcus and Kwoniella reveals pathogenesis evolution and contrasting karyotype dynamics via intercentromeric recombination or chromosome fusion.</title>
        <authorList>
            <person name="Coelho M.A."/>
            <person name="David-Palma M."/>
            <person name="Shea T."/>
            <person name="Bowers K."/>
            <person name="McGinley-Smith S."/>
            <person name="Mohammad A.W."/>
            <person name="Gnirke A."/>
            <person name="Yurkov A.M."/>
            <person name="Nowrousian M."/>
            <person name="Sun S."/>
            <person name="Cuomo C.A."/>
            <person name="Heitman J."/>
        </authorList>
    </citation>
    <scope>NUCLEOTIDE SEQUENCE [LARGE SCALE GENOMIC DNA]</scope>
    <source>
        <strain evidence="2 3">CBS 13917</strain>
    </source>
</reference>
<feature type="compositionally biased region" description="Acidic residues" evidence="1">
    <location>
        <begin position="314"/>
        <end position="327"/>
    </location>
</feature>
<feature type="region of interest" description="Disordered" evidence="1">
    <location>
        <begin position="852"/>
        <end position="916"/>
    </location>
</feature>
<organism evidence="2 3">
    <name type="scientific">Kwoniella newhampshirensis</name>
    <dbReference type="NCBI Taxonomy" id="1651941"/>
    <lineage>
        <taxon>Eukaryota</taxon>
        <taxon>Fungi</taxon>
        <taxon>Dikarya</taxon>
        <taxon>Basidiomycota</taxon>
        <taxon>Agaricomycotina</taxon>
        <taxon>Tremellomycetes</taxon>
        <taxon>Tremellales</taxon>
        <taxon>Cryptococcaceae</taxon>
        <taxon>Kwoniella</taxon>
    </lineage>
</organism>
<dbReference type="AlphaFoldDB" id="A0AAW0YSR9"/>
<feature type="compositionally biased region" description="Low complexity" evidence="1">
    <location>
        <begin position="852"/>
        <end position="865"/>
    </location>
</feature>
<keyword evidence="3" id="KW-1185">Reference proteome</keyword>
<protein>
    <recommendedName>
        <fullName evidence="4">Myb/SANT-like domain-containing protein</fullName>
    </recommendedName>
</protein>
<feature type="region of interest" description="Disordered" evidence="1">
    <location>
        <begin position="168"/>
        <end position="193"/>
    </location>
</feature>
<dbReference type="Proteomes" id="UP001388673">
    <property type="component" value="Unassembled WGS sequence"/>
</dbReference>
<accession>A0AAW0YSR9</accession>
<dbReference type="RefSeq" id="XP_066799264.1">
    <property type="nucleotide sequence ID" value="XM_066950049.1"/>
</dbReference>
<comment type="caution">
    <text evidence="2">The sequence shown here is derived from an EMBL/GenBank/DDBJ whole genome shotgun (WGS) entry which is preliminary data.</text>
</comment>
<feature type="region of interest" description="Disordered" evidence="1">
    <location>
        <begin position="267"/>
        <end position="500"/>
    </location>
</feature>
<feature type="compositionally biased region" description="Polar residues" evidence="1">
    <location>
        <begin position="242"/>
        <end position="254"/>
    </location>
</feature>
<feature type="region of interest" description="Disordered" evidence="1">
    <location>
        <begin position="217"/>
        <end position="255"/>
    </location>
</feature>
<evidence type="ECO:0000256" key="1">
    <source>
        <dbReference type="SAM" id="MobiDB-lite"/>
    </source>
</evidence>
<feature type="compositionally biased region" description="Polar residues" evidence="1">
    <location>
        <begin position="413"/>
        <end position="432"/>
    </location>
</feature>
<evidence type="ECO:0000313" key="3">
    <source>
        <dbReference type="Proteomes" id="UP001388673"/>
    </source>
</evidence>
<evidence type="ECO:0000313" key="2">
    <source>
        <dbReference type="EMBL" id="KAK8843316.1"/>
    </source>
</evidence>
<gene>
    <name evidence="2" type="ORF">IAR55_006971</name>
</gene>